<comment type="caution">
    <text evidence="1">The sequence shown here is derived from an EMBL/GenBank/DDBJ whole genome shotgun (WGS) entry which is preliminary data.</text>
</comment>
<dbReference type="Proteomes" id="UP001385951">
    <property type="component" value="Unassembled WGS sequence"/>
</dbReference>
<sequence>MRVISIPHDLDVYQGYPESSLFKLDPLPTYLTLSRNLSEIIEEQKQQKDVPPEARIPDFTIHGLAAIRSYGDYHDDTNFPDYATPLVNLPQIDPEKLKFLRRLDKESDCEGHWNFVVEYESREWLLKAYYDDSTVEEGEWFERFDAERNAYTHFKQYKHAVGAVPACEGWVELSMDHIASFRDNPMCRIDTERDPVDFPLVGILIEFFPDAQELSKDNITFALAENAMRGICGIHGCYVLQNDIEDRNCLVVSGDRVVWVDFDVSRTPISGGSRDEGAIPRVYFWIEFNTAWELFYQKEIPK</sequence>
<keyword evidence="2" id="KW-1185">Reference proteome</keyword>
<reference evidence="1 2" key="1">
    <citation type="submission" date="2022-09" db="EMBL/GenBank/DDBJ databases">
        <authorList>
            <person name="Palmer J.M."/>
        </authorList>
    </citation>
    <scope>NUCLEOTIDE SEQUENCE [LARGE SCALE GENOMIC DNA]</scope>
    <source>
        <strain evidence="1 2">DSM 7382</strain>
    </source>
</reference>
<accession>A0AAW0G3Q2</accession>
<evidence type="ECO:0000313" key="1">
    <source>
        <dbReference type="EMBL" id="KAK7688125.1"/>
    </source>
</evidence>
<proteinExistence type="predicted"/>
<gene>
    <name evidence="1" type="ORF">QCA50_008495</name>
</gene>
<name>A0AAW0G3Q2_9APHY</name>
<protein>
    <recommendedName>
        <fullName evidence="3">Protein kinase domain-containing protein</fullName>
    </recommendedName>
</protein>
<dbReference type="AlphaFoldDB" id="A0AAW0G3Q2"/>
<organism evidence="1 2">
    <name type="scientific">Cerrena zonata</name>
    <dbReference type="NCBI Taxonomy" id="2478898"/>
    <lineage>
        <taxon>Eukaryota</taxon>
        <taxon>Fungi</taxon>
        <taxon>Dikarya</taxon>
        <taxon>Basidiomycota</taxon>
        <taxon>Agaricomycotina</taxon>
        <taxon>Agaricomycetes</taxon>
        <taxon>Polyporales</taxon>
        <taxon>Cerrenaceae</taxon>
        <taxon>Cerrena</taxon>
    </lineage>
</organism>
<evidence type="ECO:0008006" key="3">
    <source>
        <dbReference type="Google" id="ProtNLM"/>
    </source>
</evidence>
<dbReference type="EMBL" id="JASBNA010000011">
    <property type="protein sequence ID" value="KAK7688125.1"/>
    <property type="molecule type" value="Genomic_DNA"/>
</dbReference>
<evidence type="ECO:0000313" key="2">
    <source>
        <dbReference type="Proteomes" id="UP001385951"/>
    </source>
</evidence>